<gene>
    <name evidence="1" type="ORF">G6O67_007811</name>
</gene>
<organism evidence="1 2">
    <name type="scientific">Ophiocordyceps sinensis</name>
    <dbReference type="NCBI Taxonomy" id="72228"/>
    <lineage>
        <taxon>Eukaryota</taxon>
        <taxon>Fungi</taxon>
        <taxon>Dikarya</taxon>
        <taxon>Ascomycota</taxon>
        <taxon>Pezizomycotina</taxon>
        <taxon>Sordariomycetes</taxon>
        <taxon>Hypocreomycetidae</taxon>
        <taxon>Hypocreales</taxon>
        <taxon>Ophiocordycipitaceae</taxon>
        <taxon>Ophiocordyceps</taxon>
    </lineage>
</organism>
<dbReference type="AlphaFoldDB" id="A0A8H4LV38"/>
<name>A0A8H4LV38_9HYPO</name>
<keyword evidence="2" id="KW-1185">Reference proteome</keyword>
<comment type="caution">
    <text evidence="1">The sequence shown here is derived from an EMBL/GenBank/DDBJ whole genome shotgun (WGS) entry which is preliminary data.</text>
</comment>
<sequence length="149" mass="17436">MNHASLQSSMAIGWRRLLAREHCIKRLHSMSRQAIPHIRQTGMNKRIQCVKNTATFRNGRITLYHHHQHPTQPREELERQKVSMVDGSLLKVTNRYRHQTRSLGFKKEATDARGTIITAYDQYNMTSTPVSICIMVREWVLIGQRTVMR</sequence>
<protein>
    <submittedName>
        <fullName evidence="1">Uncharacterized protein</fullName>
    </submittedName>
</protein>
<evidence type="ECO:0000313" key="1">
    <source>
        <dbReference type="EMBL" id="KAF4505910.1"/>
    </source>
</evidence>
<evidence type="ECO:0000313" key="2">
    <source>
        <dbReference type="Proteomes" id="UP000557566"/>
    </source>
</evidence>
<dbReference type="Proteomes" id="UP000557566">
    <property type="component" value="Unassembled WGS sequence"/>
</dbReference>
<reference evidence="1 2" key="1">
    <citation type="journal article" date="2020" name="Genome Biol. Evol.">
        <title>A new high-quality draft genome assembly of the Chinese cordyceps Ophiocordyceps sinensis.</title>
        <authorList>
            <person name="Shu R."/>
            <person name="Zhang J."/>
            <person name="Meng Q."/>
            <person name="Zhang H."/>
            <person name="Zhou G."/>
            <person name="Li M."/>
            <person name="Wu P."/>
            <person name="Zhao Y."/>
            <person name="Chen C."/>
            <person name="Qin Q."/>
        </authorList>
    </citation>
    <scope>NUCLEOTIDE SEQUENCE [LARGE SCALE GENOMIC DNA]</scope>
    <source>
        <strain evidence="1 2">IOZ07</strain>
    </source>
</reference>
<accession>A0A8H4LV38</accession>
<dbReference type="EMBL" id="JAAVMX010000008">
    <property type="protein sequence ID" value="KAF4505910.1"/>
    <property type="molecule type" value="Genomic_DNA"/>
</dbReference>
<proteinExistence type="predicted"/>